<evidence type="ECO:0000313" key="2">
    <source>
        <dbReference type="EMBL" id="REF29276.1"/>
    </source>
</evidence>
<protein>
    <submittedName>
        <fullName evidence="2">Dienelactone hydrolase</fullName>
    </submittedName>
</protein>
<evidence type="ECO:0000259" key="1">
    <source>
        <dbReference type="Pfam" id="PF01738"/>
    </source>
</evidence>
<name>A0A3D9UIZ6_9MICO</name>
<dbReference type="PANTHER" id="PTHR46623:SF6">
    <property type="entry name" value="ALPHA_BETA-HYDROLASES SUPERFAMILY PROTEIN"/>
    <property type="match status" value="1"/>
</dbReference>
<dbReference type="Pfam" id="PF01738">
    <property type="entry name" value="DLH"/>
    <property type="match status" value="1"/>
</dbReference>
<dbReference type="InterPro" id="IPR002925">
    <property type="entry name" value="Dienelactn_hydro"/>
</dbReference>
<dbReference type="InterPro" id="IPR051049">
    <property type="entry name" value="Dienelactone_hydrolase-like"/>
</dbReference>
<dbReference type="InterPro" id="IPR029058">
    <property type="entry name" value="AB_hydrolase_fold"/>
</dbReference>
<proteinExistence type="predicted"/>
<dbReference type="RefSeq" id="WP_115921409.1">
    <property type="nucleotide sequence ID" value="NZ_QTUA01000001.1"/>
</dbReference>
<keyword evidence="2" id="KW-0378">Hydrolase</keyword>
<dbReference type="EMBL" id="QTUA01000001">
    <property type="protein sequence ID" value="REF29276.1"/>
    <property type="molecule type" value="Genomic_DNA"/>
</dbReference>
<feature type="domain" description="Dienelactone hydrolase" evidence="1">
    <location>
        <begin position="21"/>
        <end position="229"/>
    </location>
</feature>
<dbReference type="Proteomes" id="UP000256253">
    <property type="component" value="Unassembled WGS sequence"/>
</dbReference>
<organism evidence="2 3">
    <name type="scientific">Calidifontibacter indicus</name>
    <dbReference type="NCBI Taxonomy" id="419650"/>
    <lineage>
        <taxon>Bacteria</taxon>
        <taxon>Bacillati</taxon>
        <taxon>Actinomycetota</taxon>
        <taxon>Actinomycetes</taxon>
        <taxon>Micrococcales</taxon>
        <taxon>Dermacoccaceae</taxon>
        <taxon>Calidifontibacter</taxon>
    </lineage>
</organism>
<dbReference type="AlphaFoldDB" id="A0A3D9UIZ6"/>
<dbReference type="PANTHER" id="PTHR46623">
    <property type="entry name" value="CARBOXYMETHYLENEBUTENOLIDASE-RELATED"/>
    <property type="match status" value="1"/>
</dbReference>
<dbReference type="Gene3D" id="3.40.50.1820">
    <property type="entry name" value="alpha/beta hydrolase"/>
    <property type="match status" value="1"/>
</dbReference>
<accession>A0A3D9UIZ6</accession>
<gene>
    <name evidence="2" type="ORF">DFJ65_0210</name>
</gene>
<dbReference type="SUPFAM" id="SSF53474">
    <property type="entry name" value="alpha/beta-Hydrolases"/>
    <property type="match status" value="1"/>
</dbReference>
<reference evidence="2 3" key="1">
    <citation type="submission" date="2018-08" db="EMBL/GenBank/DDBJ databases">
        <title>Sequencing the genomes of 1000 actinobacteria strains.</title>
        <authorList>
            <person name="Klenk H.-P."/>
        </authorList>
    </citation>
    <scope>NUCLEOTIDE SEQUENCE [LARGE SCALE GENOMIC DNA]</scope>
    <source>
        <strain evidence="2 3">DSM 22967</strain>
    </source>
</reference>
<evidence type="ECO:0000313" key="3">
    <source>
        <dbReference type="Proteomes" id="UP000256253"/>
    </source>
</evidence>
<dbReference type="OrthoDB" id="3208682at2"/>
<comment type="caution">
    <text evidence="2">The sequence shown here is derived from an EMBL/GenBank/DDBJ whole genome shotgun (WGS) entry which is preliminary data.</text>
</comment>
<sequence>MVSTLHPQPLRAHRVAPAAGALGGIVLLPGLREIDESVPELAHRLAAQRYLVMVPELVSSLGLDPEAAAAAEQCWHEVDHDDSVSDVLTLVKGPDYSRWAVRALRATVTALSREPGVDERIAVIGYGTGGGLAFTIASADPRVRLALAYDSVGTDIDLVENIKGAAVSFYAADNVAAAQSLPDLRAAMRRAGVPFCAKPYPARHLSLTDLVTPRPHGSVAGDLWQRSLAMLRLHLV</sequence>
<dbReference type="GO" id="GO:0016787">
    <property type="term" value="F:hydrolase activity"/>
    <property type="evidence" value="ECO:0007669"/>
    <property type="project" value="UniProtKB-KW"/>
</dbReference>
<keyword evidence="3" id="KW-1185">Reference proteome</keyword>